<dbReference type="EMBL" id="AOGZ02000001">
    <property type="protein sequence ID" value="EOQ98584.1"/>
    <property type="molecule type" value="Genomic_DNA"/>
</dbReference>
<evidence type="ECO:0000256" key="1">
    <source>
        <dbReference type="SAM" id="Phobius"/>
    </source>
</evidence>
<dbReference type="Proteomes" id="UP000013984">
    <property type="component" value="Unassembled WGS sequence"/>
</dbReference>
<keyword evidence="1" id="KW-1133">Transmembrane helix</keyword>
<dbReference type="STRING" id="1218599.LEP1GSC195_0630"/>
<dbReference type="OrthoDB" id="340349at2"/>
<dbReference type="RefSeq" id="WP_015679715.1">
    <property type="nucleotide sequence ID" value="NZ_AOGZ02000001.1"/>
</dbReference>
<name>R9A954_9LEPT</name>
<comment type="caution">
    <text evidence="2">The sequence shown here is derived from an EMBL/GenBank/DDBJ whole genome shotgun (WGS) entry which is preliminary data.</text>
</comment>
<sequence>MPIKNFWIHLGFFICFLIALSFSILWYFCWPEGESKDEVGFIYFLIRYGHSFVWILISAANVFIWIQFAKTGSLSIPKTARLIYEIAGFAYLTFVIISFLSNR</sequence>
<organism evidence="2 3">
    <name type="scientific">Leptospira wolbachii serovar Codice str. CDC</name>
    <dbReference type="NCBI Taxonomy" id="1218599"/>
    <lineage>
        <taxon>Bacteria</taxon>
        <taxon>Pseudomonadati</taxon>
        <taxon>Spirochaetota</taxon>
        <taxon>Spirochaetia</taxon>
        <taxon>Leptospirales</taxon>
        <taxon>Leptospiraceae</taxon>
        <taxon>Leptospira</taxon>
    </lineage>
</organism>
<keyword evidence="1" id="KW-0472">Membrane</keyword>
<feature type="transmembrane region" description="Helical" evidence="1">
    <location>
        <begin position="6"/>
        <end position="29"/>
    </location>
</feature>
<evidence type="ECO:0000313" key="2">
    <source>
        <dbReference type="EMBL" id="EOQ98584.1"/>
    </source>
</evidence>
<evidence type="ECO:0000313" key="3">
    <source>
        <dbReference type="Proteomes" id="UP000013984"/>
    </source>
</evidence>
<feature type="transmembrane region" description="Helical" evidence="1">
    <location>
        <begin position="41"/>
        <end position="66"/>
    </location>
</feature>
<proteinExistence type="predicted"/>
<accession>R9A954</accession>
<feature type="transmembrane region" description="Helical" evidence="1">
    <location>
        <begin position="82"/>
        <end position="100"/>
    </location>
</feature>
<reference evidence="2" key="1">
    <citation type="submission" date="2013-04" db="EMBL/GenBank/DDBJ databases">
        <authorList>
            <person name="Harkins D.M."/>
            <person name="Durkin A.S."/>
            <person name="Brinkac L.M."/>
            <person name="Haft D.H."/>
            <person name="Selengut J.D."/>
            <person name="Sanka R."/>
            <person name="DePew J."/>
            <person name="Purushe J."/>
            <person name="Galloway R.L."/>
            <person name="Vinetz J.M."/>
            <person name="Sutton G.G."/>
            <person name="Nierman W.C."/>
            <person name="Fouts D.E."/>
        </authorList>
    </citation>
    <scope>NUCLEOTIDE SEQUENCE [LARGE SCALE GENOMIC DNA]</scope>
    <source>
        <strain evidence="2">CDC</strain>
    </source>
</reference>
<dbReference type="AlphaFoldDB" id="R9A954"/>
<keyword evidence="1" id="KW-0812">Transmembrane</keyword>
<gene>
    <name evidence="2" type="ORF">LEP1GSC195_0630</name>
</gene>
<protein>
    <submittedName>
        <fullName evidence="2">Uncharacterized protein</fullName>
    </submittedName>
</protein>
<keyword evidence="3" id="KW-1185">Reference proteome</keyword>